<dbReference type="Proteomes" id="UP000663873">
    <property type="component" value="Unassembled WGS sequence"/>
</dbReference>
<dbReference type="AlphaFoldDB" id="A0A821V201"/>
<dbReference type="EMBL" id="CAJOBP010076062">
    <property type="protein sequence ID" value="CAF4898973.1"/>
    <property type="molecule type" value="Genomic_DNA"/>
</dbReference>
<keyword evidence="2" id="KW-1185">Reference proteome</keyword>
<gene>
    <name evidence="1" type="ORF">UJA718_LOCUS45430</name>
</gene>
<comment type="caution">
    <text evidence="1">The sequence shown here is derived from an EMBL/GenBank/DDBJ whole genome shotgun (WGS) entry which is preliminary data.</text>
</comment>
<protein>
    <submittedName>
        <fullName evidence="1">Uncharacterized protein</fullName>
    </submittedName>
</protein>
<proteinExistence type="predicted"/>
<feature type="non-terminal residue" evidence="1">
    <location>
        <position position="1"/>
    </location>
</feature>
<sequence>SLSCFVASVVMTDDDADADASGGAAR</sequence>
<name>A0A821V201_9BILA</name>
<reference evidence="1" key="1">
    <citation type="submission" date="2021-02" db="EMBL/GenBank/DDBJ databases">
        <authorList>
            <person name="Nowell W R."/>
        </authorList>
    </citation>
    <scope>NUCLEOTIDE SEQUENCE</scope>
</reference>
<evidence type="ECO:0000313" key="1">
    <source>
        <dbReference type="EMBL" id="CAF4898973.1"/>
    </source>
</evidence>
<evidence type="ECO:0000313" key="2">
    <source>
        <dbReference type="Proteomes" id="UP000663873"/>
    </source>
</evidence>
<organism evidence="1 2">
    <name type="scientific">Rotaria socialis</name>
    <dbReference type="NCBI Taxonomy" id="392032"/>
    <lineage>
        <taxon>Eukaryota</taxon>
        <taxon>Metazoa</taxon>
        <taxon>Spiralia</taxon>
        <taxon>Gnathifera</taxon>
        <taxon>Rotifera</taxon>
        <taxon>Eurotatoria</taxon>
        <taxon>Bdelloidea</taxon>
        <taxon>Philodinida</taxon>
        <taxon>Philodinidae</taxon>
        <taxon>Rotaria</taxon>
    </lineage>
</organism>
<accession>A0A821V201</accession>